<dbReference type="Gene3D" id="3.30.450.40">
    <property type="match status" value="1"/>
</dbReference>
<dbReference type="InterPro" id="IPR036890">
    <property type="entry name" value="HATPase_C_sf"/>
</dbReference>
<dbReference type="PRINTS" id="PR00344">
    <property type="entry name" value="BCTRLSENSOR"/>
</dbReference>
<dbReference type="EC" id="2.7.13.3" evidence="2"/>
<feature type="domain" description="Histidine kinase" evidence="4">
    <location>
        <begin position="1164"/>
        <end position="1371"/>
    </location>
</feature>
<dbReference type="Pfam" id="PF07494">
    <property type="entry name" value="Reg_prop"/>
    <property type="match status" value="4"/>
</dbReference>
<dbReference type="CDD" id="cd00082">
    <property type="entry name" value="HisKA"/>
    <property type="match status" value="1"/>
</dbReference>
<dbReference type="InterPro" id="IPR011110">
    <property type="entry name" value="Reg_prop"/>
</dbReference>
<dbReference type="RefSeq" id="WP_186942107.1">
    <property type="nucleotide sequence ID" value="NZ_JACOGA010000009.1"/>
</dbReference>
<dbReference type="InterPro" id="IPR015943">
    <property type="entry name" value="WD40/YVTN_repeat-like_dom_sf"/>
</dbReference>
<keyword evidence="6" id="KW-1185">Reference proteome</keyword>
<dbReference type="InterPro" id="IPR005467">
    <property type="entry name" value="His_kinase_dom"/>
</dbReference>
<comment type="caution">
    <text evidence="5">The sequence shown here is derived from an EMBL/GenBank/DDBJ whole genome shotgun (WGS) entry which is preliminary data.</text>
</comment>
<dbReference type="PANTHER" id="PTHR43547:SF2">
    <property type="entry name" value="HYBRID SIGNAL TRANSDUCTION HISTIDINE KINASE C"/>
    <property type="match status" value="1"/>
</dbReference>
<dbReference type="Pfam" id="PF13185">
    <property type="entry name" value="GAF_2"/>
    <property type="match status" value="1"/>
</dbReference>
<evidence type="ECO:0000313" key="6">
    <source>
        <dbReference type="Proteomes" id="UP000624279"/>
    </source>
</evidence>
<evidence type="ECO:0000259" key="4">
    <source>
        <dbReference type="PROSITE" id="PS50109"/>
    </source>
</evidence>
<dbReference type="InterPro" id="IPR011123">
    <property type="entry name" value="Y_Y_Y"/>
</dbReference>
<dbReference type="SUPFAM" id="SSF63829">
    <property type="entry name" value="Calcium-dependent phosphotriesterase"/>
    <property type="match status" value="1"/>
</dbReference>
<dbReference type="PANTHER" id="PTHR43547">
    <property type="entry name" value="TWO-COMPONENT HISTIDINE KINASE"/>
    <property type="match status" value="1"/>
</dbReference>
<evidence type="ECO:0000313" key="5">
    <source>
        <dbReference type="EMBL" id="MBC3874072.1"/>
    </source>
</evidence>
<dbReference type="SUPFAM" id="SSF55781">
    <property type="entry name" value="GAF domain-like"/>
    <property type="match status" value="1"/>
</dbReference>
<dbReference type="InterPro" id="IPR003594">
    <property type="entry name" value="HATPase_dom"/>
</dbReference>
<dbReference type="Gene3D" id="1.10.287.130">
    <property type="match status" value="1"/>
</dbReference>
<organism evidence="5 6">
    <name type="scientific">Undibacterium flavidum</name>
    <dbReference type="NCBI Taxonomy" id="2762297"/>
    <lineage>
        <taxon>Bacteria</taxon>
        <taxon>Pseudomonadati</taxon>
        <taxon>Pseudomonadota</taxon>
        <taxon>Betaproteobacteria</taxon>
        <taxon>Burkholderiales</taxon>
        <taxon>Oxalobacteraceae</taxon>
        <taxon>Undibacterium</taxon>
    </lineage>
</organism>
<reference evidence="5 6" key="1">
    <citation type="submission" date="2020-08" db="EMBL/GenBank/DDBJ databases">
        <title>Novel species isolated from subtropical streams in China.</title>
        <authorList>
            <person name="Lu H."/>
        </authorList>
    </citation>
    <scope>NUCLEOTIDE SEQUENCE [LARGE SCALE GENOMIC DNA]</scope>
    <source>
        <strain evidence="5 6">LX15W</strain>
    </source>
</reference>
<dbReference type="Pfam" id="PF02518">
    <property type="entry name" value="HATPase_c"/>
    <property type="match status" value="1"/>
</dbReference>
<dbReference type="SUPFAM" id="SSF55874">
    <property type="entry name" value="ATPase domain of HSP90 chaperone/DNA topoisomerase II/histidine kinase"/>
    <property type="match status" value="1"/>
</dbReference>
<accession>A0ABR6YC11</accession>
<dbReference type="Gene3D" id="2.130.10.10">
    <property type="entry name" value="YVTN repeat-like/Quinoprotein amine dehydrogenase"/>
    <property type="match status" value="3"/>
</dbReference>
<dbReference type="SMART" id="SM00065">
    <property type="entry name" value="GAF"/>
    <property type="match status" value="1"/>
</dbReference>
<dbReference type="InterPro" id="IPR003661">
    <property type="entry name" value="HisK_dim/P_dom"/>
</dbReference>
<evidence type="ECO:0000256" key="3">
    <source>
        <dbReference type="ARBA" id="ARBA00022553"/>
    </source>
</evidence>
<protein>
    <recommendedName>
        <fullName evidence="2">histidine kinase</fullName>
        <ecNumber evidence="2">2.7.13.3</ecNumber>
    </recommendedName>
</protein>
<sequence>MRLLFSLLFDLLLNIKSGRCGRLFIFVVLSAHLSNASYAQSKVSVSPLPFPYAHRYFERVGNEDSLPINVVTAIAQDQRGLMWIGTQAGLVSYDGYRFEKFTHFDRDKSSLSGDYIKSLWAAPNGELWVGTLSGGISIFNPHTGKFSPLLHGAGLNMPLDIGAIQIIKGDPLGGVWIVGSESGLHHLSADFKTLVQYRHQANNPNSLLDDKVCSLMLDRQGNLWIGMVSGLQKRAKGSQEFESIASQITNQANDEVSKHAQRQDPFAGQEVRSLYEAEDGKIWLGFAKNGAAWIDPTSKKIQLVKLETPGLNKLGDNVVDLITQVRADEIWLSRYGYGIYVLDAKTGDILQRIQNDPALPGSLAFDQIGAIFKDRSGIVWIGSWGGGLQRYSSKQEAIQMIRHSSNQANGLSRANVRSMLETHDGRILFGTDGNGIDIFDRQAGLIGGYRNHPQQPENSIALAVLALAQTADHTIWAGTRQSGLQSLAGNSQNNLNKLQWKTYTVKDGLPSNQIRSLYVSRKNDLWVGTTLGLALWNNTQKRFIGFQSDQAVPMNSYVTSFAEDAQGRLWIGSESGLWLYDADKKSLLQIQHTTQDKGSLSSNEVNGLLIDKNGQLWVDTAQGLDRLSSWDGKSAEFEHISDKVGRPGLYFGANLLEDQFGRIWTQWFVYDPKLNQLSELSKMMGMDLGTAWVASYMHTKDGRFLYGGTKGVALIQPELFEVWNYQPSVVATRLKIDGKEQALGDAVQGITLRPEQRNFEIEYAVLDYLAPEKNHYAYRLLGYQNNWIESDATHRNVSYGNLWPGDYQLQLKGSNPNGDWSEDALSINIHVLPAFWQTSWFIALVLLSIGGSIYSLYRWRMARIKEEKRSLQKMVAERTSDILNLGEIGQSLTATLDIEQAFERIHQQVLARVDAHVFGIGFFDPHSHEIEVDYMVEDGVRQEQFHYTLDETDRPAVWCVTHQHELITSNIQELLHYVSTIAPVRSGKHTESIVYIPLFVEKQVVGCMTTQSPRKNAYSPDQLEFLRAIANYVAIAIANSNSHRHLIEAQKQLAQQEKMASLGQLVANVAHEINTPIGAIKSSGDSISQALNTAMGDLSQLMYLLDQAHRDLFLALINEVKLNISFLNTREERKLISDCSAQLEQFGIGNSRRHATVLVQLRAHMHVEQYLPLLRHAECDRILRAANEIAAIINSAQNIHVAVDRVSKIVFAFKSFSRIGSSHEKTVVDLREGMETVLTLYQSKINKGSELICQFDDIPAIACWPDELVQVWVNLIHNALQAMDYKGTLTIRIQKINDEAIISVSDTGAGIPEAIRDKIFDVFFTTKGIGEGSGLGLDIVKKIVTKHHGQIRFETELGKGTTFFVHLPYAVI</sequence>
<evidence type="ECO:0000256" key="2">
    <source>
        <dbReference type="ARBA" id="ARBA00012438"/>
    </source>
</evidence>
<keyword evidence="3" id="KW-0597">Phosphoprotein</keyword>
<dbReference type="EMBL" id="JACOGA010000009">
    <property type="protein sequence ID" value="MBC3874072.1"/>
    <property type="molecule type" value="Genomic_DNA"/>
</dbReference>
<proteinExistence type="predicted"/>
<dbReference type="SMART" id="SM00387">
    <property type="entry name" value="HATPase_c"/>
    <property type="match status" value="1"/>
</dbReference>
<dbReference type="InterPro" id="IPR013783">
    <property type="entry name" value="Ig-like_fold"/>
</dbReference>
<dbReference type="Pfam" id="PF07495">
    <property type="entry name" value="Y_Y_Y"/>
    <property type="match status" value="1"/>
</dbReference>
<comment type="catalytic activity">
    <reaction evidence="1">
        <text>ATP + protein L-histidine = ADP + protein N-phospho-L-histidine.</text>
        <dbReference type="EC" id="2.7.13.3"/>
    </reaction>
</comment>
<dbReference type="Gene3D" id="2.60.40.10">
    <property type="entry name" value="Immunoglobulins"/>
    <property type="match status" value="1"/>
</dbReference>
<gene>
    <name evidence="5" type="ORF">H8K55_10760</name>
</gene>
<dbReference type="Proteomes" id="UP000624279">
    <property type="component" value="Unassembled WGS sequence"/>
</dbReference>
<dbReference type="InterPro" id="IPR011047">
    <property type="entry name" value="Quinoprotein_ADH-like_sf"/>
</dbReference>
<dbReference type="InterPro" id="IPR029016">
    <property type="entry name" value="GAF-like_dom_sf"/>
</dbReference>
<dbReference type="PROSITE" id="PS50109">
    <property type="entry name" value="HIS_KIN"/>
    <property type="match status" value="1"/>
</dbReference>
<dbReference type="Gene3D" id="3.30.565.10">
    <property type="entry name" value="Histidine kinase-like ATPase, C-terminal domain"/>
    <property type="match status" value="1"/>
</dbReference>
<name>A0ABR6YC11_9BURK</name>
<dbReference type="SUPFAM" id="SSF47384">
    <property type="entry name" value="Homodimeric domain of signal transducing histidine kinase"/>
    <property type="match status" value="1"/>
</dbReference>
<dbReference type="InterPro" id="IPR036097">
    <property type="entry name" value="HisK_dim/P_sf"/>
</dbReference>
<dbReference type="SUPFAM" id="SSF50998">
    <property type="entry name" value="Quinoprotein alcohol dehydrogenase-like"/>
    <property type="match status" value="1"/>
</dbReference>
<dbReference type="InterPro" id="IPR004358">
    <property type="entry name" value="Sig_transdc_His_kin-like_C"/>
</dbReference>
<dbReference type="InterPro" id="IPR003018">
    <property type="entry name" value="GAF"/>
</dbReference>
<evidence type="ECO:0000256" key="1">
    <source>
        <dbReference type="ARBA" id="ARBA00000085"/>
    </source>
</evidence>